<keyword evidence="1" id="KW-0677">Repeat</keyword>
<dbReference type="AlphaFoldDB" id="A0A0N7LQ29"/>
<dbReference type="PANTHER" id="PTHR44858">
    <property type="entry name" value="TETRATRICOPEPTIDE REPEAT PROTEIN 6"/>
    <property type="match status" value="1"/>
</dbReference>
<dbReference type="GeneID" id="55492305"/>
<dbReference type="GO" id="GO:0009279">
    <property type="term" value="C:cell outer membrane"/>
    <property type="evidence" value="ECO:0007669"/>
    <property type="project" value="TreeGrafter"/>
</dbReference>
<dbReference type="OrthoDB" id="7699845at2"/>
<evidence type="ECO:0000313" key="5">
    <source>
        <dbReference type="EMBL" id="CUH46868.1"/>
    </source>
</evidence>
<accession>A0A0N7LQ29</accession>
<dbReference type="SMART" id="SM00028">
    <property type="entry name" value="TPR"/>
    <property type="match status" value="3"/>
</dbReference>
<keyword evidence="5" id="KW-0449">Lipoprotein</keyword>
<evidence type="ECO:0000256" key="4">
    <source>
        <dbReference type="SAM" id="SignalP"/>
    </source>
</evidence>
<feature type="signal peptide" evidence="4">
    <location>
        <begin position="1"/>
        <end position="25"/>
    </location>
</feature>
<keyword evidence="2 3" id="KW-0802">TPR repeat</keyword>
<evidence type="ECO:0000256" key="1">
    <source>
        <dbReference type="ARBA" id="ARBA00022737"/>
    </source>
</evidence>
<dbReference type="RefSeq" id="WP_058276627.1">
    <property type="nucleotide sequence ID" value="NZ_CYPU01000018.1"/>
</dbReference>
<dbReference type="Gene3D" id="1.25.40.10">
    <property type="entry name" value="Tetratricopeptide repeat domain"/>
    <property type="match status" value="1"/>
</dbReference>
<dbReference type="Pfam" id="PF14559">
    <property type="entry name" value="TPR_19"/>
    <property type="match status" value="1"/>
</dbReference>
<dbReference type="InterPro" id="IPR019734">
    <property type="entry name" value="TPR_rpt"/>
</dbReference>
<dbReference type="SUPFAM" id="SSF48452">
    <property type="entry name" value="TPR-like"/>
    <property type="match status" value="1"/>
</dbReference>
<gene>
    <name evidence="5" type="ORF">RUA4292_01035</name>
</gene>
<dbReference type="InterPro" id="IPR050498">
    <property type="entry name" value="Ycf3"/>
</dbReference>
<protein>
    <submittedName>
        <fullName evidence="5">Putative PEP-CTERM system TPR-repeat lipoprotein</fullName>
    </submittedName>
</protein>
<dbReference type="PROSITE" id="PS50005">
    <property type="entry name" value="TPR"/>
    <property type="match status" value="1"/>
</dbReference>
<name>A0A0N7LQ29_9RHOB</name>
<dbReference type="EMBL" id="CYPU01000018">
    <property type="protein sequence ID" value="CUH46868.1"/>
    <property type="molecule type" value="Genomic_DNA"/>
</dbReference>
<feature type="chain" id="PRO_5006015478" evidence="4">
    <location>
        <begin position="26"/>
        <end position="293"/>
    </location>
</feature>
<feature type="repeat" description="TPR" evidence="3">
    <location>
        <begin position="65"/>
        <end position="98"/>
    </location>
</feature>
<dbReference type="PANTHER" id="PTHR44858:SF1">
    <property type="entry name" value="UDP-N-ACETYLGLUCOSAMINE--PEPTIDE N-ACETYLGLUCOSAMINYLTRANSFERASE SPINDLY-RELATED"/>
    <property type="match status" value="1"/>
</dbReference>
<evidence type="ECO:0000256" key="3">
    <source>
        <dbReference type="PROSITE-ProRule" id="PRU00339"/>
    </source>
</evidence>
<evidence type="ECO:0000256" key="2">
    <source>
        <dbReference type="ARBA" id="ARBA00022803"/>
    </source>
</evidence>
<dbReference type="Proteomes" id="UP000050783">
    <property type="component" value="Unassembled WGS sequence"/>
</dbReference>
<keyword evidence="4" id="KW-0732">Signal</keyword>
<dbReference type="GO" id="GO:0046813">
    <property type="term" value="P:receptor-mediated virion attachment to host cell"/>
    <property type="evidence" value="ECO:0007669"/>
    <property type="project" value="TreeGrafter"/>
</dbReference>
<evidence type="ECO:0000313" key="6">
    <source>
        <dbReference type="Proteomes" id="UP000050783"/>
    </source>
</evidence>
<reference evidence="5 6" key="1">
    <citation type="submission" date="2015-09" db="EMBL/GenBank/DDBJ databases">
        <authorList>
            <consortium name="Swine Surveillance"/>
        </authorList>
    </citation>
    <scope>NUCLEOTIDE SEQUENCE [LARGE SCALE GENOMIC DNA]</scope>
    <source>
        <strain evidence="5 6">CECT 4292</strain>
    </source>
</reference>
<sequence>MHIRLAALAIVISTLLLSFNSPSKSGPNYTLLAQSCLGNKGGTAHVIAACTILMNGEGVTPENRITLLKSRGWAYYSGKQYEKAISDYTSALALAQNDPRLTLWRAIAYNAAGDVQSAEVAYERVLLLAPSSTDALFHKAQFDRGRGNTLAAIQGLEKVLELDPSYGDAGTALINAHYDVNGHDAVEQFLTQAEQRWTNQSWVHLSRLIYDLKFTGDHESALTASAALARLEPGEKYELFMPAMIHLKIGDEDKGIEFVNEYADYAVQRDWAEMDFYKRMVSQNLELVCFGSR</sequence>
<dbReference type="InterPro" id="IPR011990">
    <property type="entry name" value="TPR-like_helical_dom_sf"/>
</dbReference>
<organism evidence="5 6">
    <name type="scientific">Ruegeria atlantica</name>
    <dbReference type="NCBI Taxonomy" id="81569"/>
    <lineage>
        <taxon>Bacteria</taxon>
        <taxon>Pseudomonadati</taxon>
        <taxon>Pseudomonadota</taxon>
        <taxon>Alphaproteobacteria</taxon>
        <taxon>Rhodobacterales</taxon>
        <taxon>Roseobacteraceae</taxon>
        <taxon>Ruegeria</taxon>
    </lineage>
</organism>
<proteinExistence type="predicted"/>